<dbReference type="Proteomes" id="UP000886998">
    <property type="component" value="Unassembled WGS sequence"/>
</dbReference>
<reference evidence="1" key="1">
    <citation type="submission" date="2020-08" db="EMBL/GenBank/DDBJ databases">
        <title>Multicomponent nature underlies the extraordinary mechanical properties of spider dragline silk.</title>
        <authorList>
            <person name="Kono N."/>
            <person name="Nakamura H."/>
            <person name="Mori M."/>
            <person name="Yoshida Y."/>
            <person name="Ohtoshi R."/>
            <person name="Malay A.D."/>
            <person name="Moran D.A.P."/>
            <person name="Tomita M."/>
            <person name="Numata K."/>
            <person name="Arakawa K."/>
        </authorList>
    </citation>
    <scope>NUCLEOTIDE SEQUENCE</scope>
</reference>
<evidence type="ECO:0000313" key="1">
    <source>
        <dbReference type="EMBL" id="GFY68081.1"/>
    </source>
</evidence>
<accession>A0A8X6Y8G2</accession>
<protein>
    <submittedName>
        <fullName evidence="1">Cuticle protein 10.9</fullName>
    </submittedName>
</protein>
<dbReference type="EMBL" id="BMAV01016872">
    <property type="protein sequence ID" value="GFY68081.1"/>
    <property type="molecule type" value="Genomic_DNA"/>
</dbReference>
<comment type="caution">
    <text evidence="1">The sequence shown here is derived from an EMBL/GenBank/DDBJ whole genome shotgun (WGS) entry which is preliminary data.</text>
</comment>
<name>A0A8X6Y8G2_9ARAC</name>
<evidence type="ECO:0000313" key="2">
    <source>
        <dbReference type="Proteomes" id="UP000886998"/>
    </source>
</evidence>
<organism evidence="1 2">
    <name type="scientific">Trichonephila inaurata madagascariensis</name>
    <dbReference type="NCBI Taxonomy" id="2747483"/>
    <lineage>
        <taxon>Eukaryota</taxon>
        <taxon>Metazoa</taxon>
        <taxon>Ecdysozoa</taxon>
        <taxon>Arthropoda</taxon>
        <taxon>Chelicerata</taxon>
        <taxon>Arachnida</taxon>
        <taxon>Araneae</taxon>
        <taxon>Araneomorphae</taxon>
        <taxon>Entelegynae</taxon>
        <taxon>Araneoidea</taxon>
        <taxon>Nephilidae</taxon>
        <taxon>Trichonephila</taxon>
        <taxon>Trichonephila inaurata</taxon>
    </lineage>
</organism>
<sequence length="133" mass="14291">MNLRYTNIPHSVTGLQTLTAPAAAVIPVAPSVPVAPARVIPPAQAIPTRPFRRNFNRPAQPLLVPIQPAVLPFDNGRYINQPILLPFGSPRLIPQGLPIAGDQTVLIPINDGYGSSPVFPFSDIQPNIILQPL</sequence>
<dbReference type="AlphaFoldDB" id="A0A8X6Y8G2"/>
<gene>
    <name evidence="1" type="primary">NCL1_44891</name>
    <name evidence="1" type="ORF">TNIN_482321</name>
</gene>
<proteinExistence type="predicted"/>
<keyword evidence="2" id="KW-1185">Reference proteome</keyword>